<evidence type="ECO:0000313" key="11">
    <source>
        <dbReference type="EMBL" id="KAL3286384.1"/>
    </source>
</evidence>
<dbReference type="InterPro" id="IPR031424">
    <property type="entry name" value="QVR-like"/>
</dbReference>
<evidence type="ECO:0000313" key="12">
    <source>
        <dbReference type="Proteomes" id="UP001516400"/>
    </source>
</evidence>
<keyword evidence="6 9" id="KW-0472">Membrane</keyword>
<dbReference type="GO" id="GO:0098552">
    <property type="term" value="C:side of membrane"/>
    <property type="evidence" value="ECO:0007669"/>
    <property type="project" value="UniProtKB-KW"/>
</dbReference>
<comment type="subcellular location">
    <subcellularLocation>
        <location evidence="1">Membrane</location>
        <topology evidence="1">Lipid-anchor</topology>
        <topology evidence="1">GPI-anchor</topology>
    </subcellularLocation>
</comment>
<protein>
    <recommendedName>
        <fullName evidence="13">Protein sleepless</fullName>
    </recommendedName>
</protein>
<proteinExistence type="predicted"/>
<keyword evidence="7" id="KW-0325">Glycoprotein</keyword>
<evidence type="ECO:0000256" key="1">
    <source>
        <dbReference type="ARBA" id="ARBA00004589"/>
    </source>
</evidence>
<evidence type="ECO:0000256" key="8">
    <source>
        <dbReference type="ARBA" id="ARBA00023288"/>
    </source>
</evidence>
<keyword evidence="3 9" id="KW-0812">Transmembrane</keyword>
<dbReference type="InterPro" id="IPR045860">
    <property type="entry name" value="Snake_toxin-like_sf"/>
</dbReference>
<evidence type="ECO:0008006" key="13">
    <source>
        <dbReference type="Google" id="ProtNLM"/>
    </source>
</evidence>
<evidence type="ECO:0000256" key="10">
    <source>
        <dbReference type="SAM" id="SignalP"/>
    </source>
</evidence>
<dbReference type="Proteomes" id="UP001516400">
    <property type="component" value="Unassembled WGS sequence"/>
</dbReference>
<feature type="chain" id="PRO_5044873813" description="Protein sleepless" evidence="10">
    <location>
        <begin position="27"/>
        <end position="162"/>
    </location>
</feature>
<reference evidence="11 12" key="1">
    <citation type="journal article" date="2021" name="BMC Biol.">
        <title>Horizontally acquired antibacterial genes associated with adaptive radiation of ladybird beetles.</title>
        <authorList>
            <person name="Li H.S."/>
            <person name="Tang X.F."/>
            <person name="Huang Y.H."/>
            <person name="Xu Z.Y."/>
            <person name="Chen M.L."/>
            <person name="Du X.Y."/>
            <person name="Qiu B.Y."/>
            <person name="Chen P.T."/>
            <person name="Zhang W."/>
            <person name="Slipinski A."/>
            <person name="Escalona H.E."/>
            <person name="Waterhouse R.M."/>
            <person name="Zwick A."/>
            <person name="Pang H."/>
        </authorList>
    </citation>
    <scope>NUCLEOTIDE SEQUENCE [LARGE SCALE GENOMIC DNA]</scope>
    <source>
        <strain evidence="11">SYSU2018</strain>
    </source>
</reference>
<sequence length="162" mass="18565">MRKISTSYCLIIFSLVSLNLIEKSSALWCYECVSNEPGCGEPFNWLWHWTSVCPEEDDVCLKIIEKKEGETVITRSCLSTMIGKRTDIPADRYEGCRNASVDVKLANYVFNNIKELDVKRNYYDSTTWCFCFLDHRCNGSGIIMPSITTLLFGLILIHSVRL</sequence>
<dbReference type="PANTHER" id="PTHR33562">
    <property type="entry name" value="ATILLA, ISOFORM B-RELATED-RELATED"/>
    <property type="match status" value="1"/>
</dbReference>
<dbReference type="InterPro" id="IPR050975">
    <property type="entry name" value="Sleep_regulator"/>
</dbReference>
<keyword evidence="5 9" id="KW-1133">Transmembrane helix</keyword>
<dbReference type="EMBL" id="JABFTP020000185">
    <property type="protein sequence ID" value="KAL3286384.1"/>
    <property type="molecule type" value="Genomic_DNA"/>
</dbReference>
<dbReference type="PANTHER" id="PTHR33562:SF28">
    <property type="entry name" value="PROTEIN QUIVER"/>
    <property type="match status" value="1"/>
</dbReference>
<keyword evidence="4 10" id="KW-0732">Signal</keyword>
<evidence type="ECO:0000256" key="7">
    <source>
        <dbReference type="ARBA" id="ARBA00023180"/>
    </source>
</evidence>
<organism evidence="11 12">
    <name type="scientific">Cryptolaemus montrouzieri</name>
    <dbReference type="NCBI Taxonomy" id="559131"/>
    <lineage>
        <taxon>Eukaryota</taxon>
        <taxon>Metazoa</taxon>
        <taxon>Ecdysozoa</taxon>
        <taxon>Arthropoda</taxon>
        <taxon>Hexapoda</taxon>
        <taxon>Insecta</taxon>
        <taxon>Pterygota</taxon>
        <taxon>Neoptera</taxon>
        <taxon>Endopterygota</taxon>
        <taxon>Coleoptera</taxon>
        <taxon>Polyphaga</taxon>
        <taxon>Cucujiformia</taxon>
        <taxon>Coccinelloidea</taxon>
        <taxon>Coccinellidae</taxon>
        <taxon>Scymninae</taxon>
        <taxon>Scymnini</taxon>
        <taxon>Cryptolaemus</taxon>
    </lineage>
</organism>
<evidence type="ECO:0000256" key="6">
    <source>
        <dbReference type="ARBA" id="ARBA00023136"/>
    </source>
</evidence>
<evidence type="ECO:0000256" key="5">
    <source>
        <dbReference type="ARBA" id="ARBA00022989"/>
    </source>
</evidence>
<gene>
    <name evidence="11" type="ORF">HHI36_000894</name>
</gene>
<dbReference type="SUPFAM" id="SSF57302">
    <property type="entry name" value="Snake toxin-like"/>
    <property type="match status" value="1"/>
</dbReference>
<keyword evidence="8" id="KW-0449">Lipoprotein</keyword>
<dbReference type="Pfam" id="PF17064">
    <property type="entry name" value="QVR"/>
    <property type="match status" value="1"/>
</dbReference>
<evidence type="ECO:0000256" key="4">
    <source>
        <dbReference type="ARBA" id="ARBA00022729"/>
    </source>
</evidence>
<evidence type="ECO:0000256" key="3">
    <source>
        <dbReference type="ARBA" id="ARBA00022692"/>
    </source>
</evidence>
<dbReference type="CDD" id="cd23591">
    <property type="entry name" value="TFP_LU_ECD_Crim"/>
    <property type="match status" value="1"/>
</dbReference>
<keyword evidence="2" id="KW-0336">GPI-anchor</keyword>
<dbReference type="AlphaFoldDB" id="A0ABD2P5V3"/>
<accession>A0ABD2P5V3</accession>
<evidence type="ECO:0000256" key="9">
    <source>
        <dbReference type="SAM" id="Phobius"/>
    </source>
</evidence>
<keyword evidence="12" id="KW-1185">Reference proteome</keyword>
<feature type="signal peptide" evidence="10">
    <location>
        <begin position="1"/>
        <end position="26"/>
    </location>
</feature>
<evidence type="ECO:0000256" key="2">
    <source>
        <dbReference type="ARBA" id="ARBA00022622"/>
    </source>
</evidence>
<comment type="caution">
    <text evidence="11">The sequence shown here is derived from an EMBL/GenBank/DDBJ whole genome shotgun (WGS) entry which is preliminary data.</text>
</comment>
<name>A0ABD2P5V3_9CUCU</name>
<feature type="transmembrane region" description="Helical" evidence="9">
    <location>
        <begin position="142"/>
        <end position="160"/>
    </location>
</feature>